<keyword evidence="2" id="KW-1185">Reference proteome</keyword>
<dbReference type="SUPFAM" id="SSF49464">
    <property type="entry name" value="Carboxypeptidase regulatory domain-like"/>
    <property type="match status" value="1"/>
</dbReference>
<name>A0A495J2D9_9SPHI</name>
<dbReference type="EMBL" id="RBKU01000001">
    <property type="protein sequence ID" value="RKR82504.1"/>
    <property type="molecule type" value="Genomic_DNA"/>
</dbReference>
<comment type="caution">
    <text evidence="1">The sequence shown here is derived from an EMBL/GenBank/DDBJ whole genome shotgun (WGS) entry which is preliminary data.</text>
</comment>
<dbReference type="Proteomes" id="UP000268007">
    <property type="component" value="Unassembled WGS sequence"/>
</dbReference>
<dbReference type="AlphaFoldDB" id="A0A495J2D9"/>
<evidence type="ECO:0000313" key="1">
    <source>
        <dbReference type="EMBL" id="RKR82504.1"/>
    </source>
</evidence>
<protein>
    <recommendedName>
        <fullName evidence="3">Carboxypeptidase-like protein</fullName>
    </recommendedName>
</protein>
<sequence length="260" mass="29626">MLIVVISCQQFVPFVSLQFNKPTGTMYRYLFIITILLWVTCYKANGQANLQGRVYELQTRIHLQSIRVTNLNTKQFAITDTAGIFFIYAKPGDLLAFRGYSYKPDTISIVNKNHLEIFLEPVSNLLNEVKVTTPDVKTGTMKDPSLTGAPLVYQRDANGNYKGGVALRFGYGKDKKAIHNKQLSDEEAADYEIDNAFNEKALSKTIPLKGQELKDFILMYRPQIKVFKAPGFNLTIYINDCYKKYMALPVDKRKPDQLKL</sequence>
<gene>
    <name evidence="1" type="ORF">BDD43_2687</name>
</gene>
<proteinExistence type="predicted"/>
<accession>A0A495J2D9</accession>
<reference evidence="1 2" key="1">
    <citation type="submission" date="2018-10" db="EMBL/GenBank/DDBJ databases">
        <title>Genomic Encyclopedia of Archaeal and Bacterial Type Strains, Phase II (KMG-II): from individual species to whole genera.</title>
        <authorList>
            <person name="Goeker M."/>
        </authorList>
    </citation>
    <scope>NUCLEOTIDE SEQUENCE [LARGE SCALE GENOMIC DNA]</scope>
    <source>
        <strain evidence="1 2">DSM 18602</strain>
    </source>
</reference>
<evidence type="ECO:0008006" key="3">
    <source>
        <dbReference type="Google" id="ProtNLM"/>
    </source>
</evidence>
<organism evidence="1 2">
    <name type="scientific">Mucilaginibacter gracilis</name>
    <dbReference type="NCBI Taxonomy" id="423350"/>
    <lineage>
        <taxon>Bacteria</taxon>
        <taxon>Pseudomonadati</taxon>
        <taxon>Bacteroidota</taxon>
        <taxon>Sphingobacteriia</taxon>
        <taxon>Sphingobacteriales</taxon>
        <taxon>Sphingobacteriaceae</taxon>
        <taxon>Mucilaginibacter</taxon>
    </lineage>
</organism>
<dbReference type="InterPro" id="IPR008969">
    <property type="entry name" value="CarboxyPept-like_regulatory"/>
</dbReference>
<evidence type="ECO:0000313" key="2">
    <source>
        <dbReference type="Proteomes" id="UP000268007"/>
    </source>
</evidence>